<dbReference type="PANTHER" id="PTHR45754:SF3">
    <property type="entry name" value="METHYLENETETRAHYDROFOLATE REDUCTASE (NADPH)"/>
    <property type="match status" value="1"/>
</dbReference>
<comment type="caution">
    <text evidence="13">The sequence shown here is derived from an EMBL/GenBank/DDBJ whole genome shotgun (WGS) entry which is preliminary data.</text>
</comment>
<evidence type="ECO:0000256" key="5">
    <source>
        <dbReference type="ARBA" id="ARBA00022630"/>
    </source>
</evidence>
<comment type="pathway">
    <text evidence="2 12">One-carbon metabolism; tetrahydrofolate interconversion.</text>
</comment>
<sequence length="318" mass="35733">MKVADLLKNRTECGFSFEILPPLKGRGIVQIYDAIDSLREFSPLYINITTHRSEYIFKSNADGSYQRISERVRPGTVAVAAAIQQKYGIPTVPHLICSGFTKAETEYALIDLNFLGITNLLLLRGDKAKHENRFVPTDGGHTHAIELQQQVNDFNNGLFSDGTEMEIVTGEKFSYGVAGYPEKHDESPNMDIDMMYLKQKVDNGADYIVTQMFFDNKKYFDFVEKCRALGIRVPIIPGLKPIVTPNQLNVLPKVFHVDLPTDLAKELANCKNNEAAKRVGIEWCTMQAKELKSKGVPSIHFYSLMAVDSVKEVAKSIY</sequence>
<dbReference type="AlphaFoldDB" id="A0A9D1IN26"/>
<dbReference type="GO" id="GO:0106312">
    <property type="term" value="F:methylenetetrahydrofolate reductase (NADH) activity"/>
    <property type="evidence" value="ECO:0007669"/>
    <property type="project" value="UniProtKB-EC"/>
</dbReference>
<dbReference type="PANTHER" id="PTHR45754">
    <property type="entry name" value="METHYLENETETRAHYDROFOLATE REDUCTASE"/>
    <property type="match status" value="1"/>
</dbReference>
<comment type="cofactor">
    <cofactor evidence="1 12">
        <name>FAD</name>
        <dbReference type="ChEBI" id="CHEBI:57692"/>
    </cofactor>
</comment>
<name>A0A9D1IN26_9BACT</name>
<evidence type="ECO:0000256" key="6">
    <source>
        <dbReference type="ARBA" id="ARBA00022827"/>
    </source>
</evidence>
<organism evidence="13 14">
    <name type="scientific">Candidatus Limisoma intestinavium</name>
    <dbReference type="NCBI Taxonomy" id="2840856"/>
    <lineage>
        <taxon>Bacteria</taxon>
        <taxon>Pseudomonadati</taxon>
        <taxon>Bacteroidota</taxon>
        <taxon>Bacteroidia</taxon>
        <taxon>Bacteroidales</taxon>
        <taxon>Candidatus Limisoma</taxon>
    </lineage>
</organism>
<keyword evidence="5 12" id="KW-0285">Flavoprotein</keyword>
<reference evidence="13" key="1">
    <citation type="submission" date="2020-10" db="EMBL/GenBank/DDBJ databases">
        <authorList>
            <person name="Gilroy R."/>
        </authorList>
    </citation>
    <scope>NUCLEOTIDE SEQUENCE</scope>
    <source>
        <strain evidence="13">17073</strain>
    </source>
</reference>
<evidence type="ECO:0000256" key="8">
    <source>
        <dbReference type="ARBA" id="ARBA00023027"/>
    </source>
</evidence>
<dbReference type="EC" id="1.5.1.54" evidence="12"/>
<keyword evidence="9" id="KW-0486">Methionine biosynthesis</keyword>
<dbReference type="FunFam" id="3.20.20.220:FF:000015">
    <property type="entry name" value="Methylenetetrahydrofolate reductase"/>
    <property type="match status" value="1"/>
</dbReference>
<dbReference type="GO" id="GO:0071949">
    <property type="term" value="F:FAD binding"/>
    <property type="evidence" value="ECO:0007669"/>
    <property type="project" value="TreeGrafter"/>
</dbReference>
<evidence type="ECO:0000256" key="12">
    <source>
        <dbReference type="RuleBase" id="RU003862"/>
    </source>
</evidence>
<reference evidence="13" key="2">
    <citation type="journal article" date="2021" name="PeerJ">
        <title>Extensive microbial diversity within the chicken gut microbiome revealed by metagenomics and culture.</title>
        <authorList>
            <person name="Gilroy R."/>
            <person name="Ravi A."/>
            <person name="Getino M."/>
            <person name="Pursley I."/>
            <person name="Horton D.L."/>
            <person name="Alikhan N.F."/>
            <person name="Baker D."/>
            <person name="Gharbi K."/>
            <person name="Hall N."/>
            <person name="Watson M."/>
            <person name="Adriaenssens E.M."/>
            <person name="Foster-Nyarko E."/>
            <person name="Jarju S."/>
            <person name="Secka A."/>
            <person name="Antonio M."/>
            <person name="Oren A."/>
            <person name="Chaudhuri R.R."/>
            <person name="La Ragione R."/>
            <person name="Hildebrand F."/>
            <person name="Pallen M.J."/>
        </authorList>
    </citation>
    <scope>NUCLEOTIDE SEQUENCE</scope>
    <source>
        <strain evidence="13">17073</strain>
    </source>
</reference>
<gene>
    <name evidence="13" type="primary">metF</name>
    <name evidence="13" type="ORF">IAD18_07930</name>
</gene>
<evidence type="ECO:0000256" key="9">
    <source>
        <dbReference type="ARBA" id="ARBA00023167"/>
    </source>
</evidence>
<dbReference type="SUPFAM" id="SSF51730">
    <property type="entry name" value="FAD-linked oxidoreductase"/>
    <property type="match status" value="1"/>
</dbReference>
<evidence type="ECO:0000256" key="3">
    <source>
        <dbReference type="ARBA" id="ARBA00006743"/>
    </source>
</evidence>
<evidence type="ECO:0000313" key="13">
    <source>
        <dbReference type="EMBL" id="HIU39576.1"/>
    </source>
</evidence>
<protein>
    <recommendedName>
        <fullName evidence="12">Methylenetetrahydrofolate reductase</fullName>
        <ecNumber evidence="12">1.5.1.54</ecNumber>
    </recommendedName>
</protein>
<dbReference type="GO" id="GO:0005829">
    <property type="term" value="C:cytosol"/>
    <property type="evidence" value="ECO:0007669"/>
    <property type="project" value="InterPro"/>
</dbReference>
<evidence type="ECO:0000256" key="11">
    <source>
        <dbReference type="ARBA" id="ARBA00048628"/>
    </source>
</evidence>
<dbReference type="CDD" id="cd00537">
    <property type="entry name" value="MTHFR"/>
    <property type="match status" value="1"/>
</dbReference>
<dbReference type="InterPro" id="IPR004620">
    <property type="entry name" value="MTHF_reductase_bac"/>
</dbReference>
<dbReference type="InterPro" id="IPR003171">
    <property type="entry name" value="Mehydrof_redctse-like"/>
</dbReference>
<dbReference type="Pfam" id="PF02219">
    <property type="entry name" value="MTHFR"/>
    <property type="match status" value="1"/>
</dbReference>
<dbReference type="NCBIfam" id="TIGR00676">
    <property type="entry name" value="fadh2"/>
    <property type="match status" value="1"/>
</dbReference>
<dbReference type="EMBL" id="DVMS01000222">
    <property type="protein sequence ID" value="HIU39576.1"/>
    <property type="molecule type" value="Genomic_DNA"/>
</dbReference>
<proteinExistence type="inferred from homology"/>
<dbReference type="Gene3D" id="3.20.20.220">
    <property type="match status" value="1"/>
</dbReference>
<dbReference type="GO" id="GO:0009086">
    <property type="term" value="P:methionine biosynthetic process"/>
    <property type="evidence" value="ECO:0007669"/>
    <property type="project" value="UniProtKB-KW"/>
</dbReference>
<keyword evidence="8" id="KW-0520">NAD</keyword>
<evidence type="ECO:0000313" key="14">
    <source>
        <dbReference type="Proteomes" id="UP000824076"/>
    </source>
</evidence>
<evidence type="ECO:0000256" key="7">
    <source>
        <dbReference type="ARBA" id="ARBA00023002"/>
    </source>
</evidence>
<keyword evidence="6 12" id="KW-0274">FAD</keyword>
<comment type="catalytic activity">
    <reaction evidence="11">
        <text>(6S)-5-methyl-5,6,7,8-tetrahydrofolate + NAD(+) = (6R)-5,10-methylene-5,6,7,8-tetrahydrofolate + NADH + H(+)</text>
        <dbReference type="Rhea" id="RHEA:19821"/>
        <dbReference type="ChEBI" id="CHEBI:15378"/>
        <dbReference type="ChEBI" id="CHEBI:15636"/>
        <dbReference type="ChEBI" id="CHEBI:18608"/>
        <dbReference type="ChEBI" id="CHEBI:57540"/>
        <dbReference type="ChEBI" id="CHEBI:57945"/>
        <dbReference type="EC" id="1.5.1.54"/>
    </reaction>
    <physiologicalReaction direction="right-to-left" evidence="11">
        <dbReference type="Rhea" id="RHEA:19823"/>
    </physiologicalReaction>
</comment>
<evidence type="ECO:0000256" key="10">
    <source>
        <dbReference type="ARBA" id="ARBA00034478"/>
    </source>
</evidence>
<comment type="similarity">
    <text evidence="3 12">Belongs to the methylenetetrahydrofolate reductase family.</text>
</comment>
<comment type="pathway">
    <text evidence="10">Amino-acid biosynthesis; L-methionine biosynthesis via de novo pathway.</text>
</comment>
<keyword evidence="7 12" id="KW-0560">Oxidoreductase</keyword>
<evidence type="ECO:0000256" key="1">
    <source>
        <dbReference type="ARBA" id="ARBA00001974"/>
    </source>
</evidence>
<dbReference type="Proteomes" id="UP000824076">
    <property type="component" value="Unassembled WGS sequence"/>
</dbReference>
<dbReference type="InterPro" id="IPR029041">
    <property type="entry name" value="FAD-linked_oxidoreductase-like"/>
</dbReference>
<evidence type="ECO:0000256" key="4">
    <source>
        <dbReference type="ARBA" id="ARBA00022605"/>
    </source>
</evidence>
<evidence type="ECO:0000256" key="2">
    <source>
        <dbReference type="ARBA" id="ARBA00004777"/>
    </source>
</evidence>
<dbReference type="GO" id="GO:0035999">
    <property type="term" value="P:tetrahydrofolate interconversion"/>
    <property type="evidence" value="ECO:0007669"/>
    <property type="project" value="TreeGrafter"/>
</dbReference>
<accession>A0A9D1IN26</accession>
<keyword evidence="4" id="KW-0028">Amino-acid biosynthesis</keyword>